<dbReference type="PANTHER" id="PTHR43790:SF9">
    <property type="entry name" value="GALACTOFURANOSE TRANSPORTER ATP-BINDING PROTEIN YTFR"/>
    <property type="match status" value="1"/>
</dbReference>
<dbReference type="OrthoDB" id="8416490at2"/>
<evidence type="ECO:0000256" key="4">
    <source>
        <dbReference type="ARBA" id="ARBA00022741"/>
    </source>
</evidence>
<reference evidence="8" key="1">
    <citation type="submission" date="2017-04" db="EMBL/GenBank/DDBJ databases">
        <authorList>
            <person name="Varghese N."/>
            <person name="Submissions S."/>
        </authorList>
    </citation>
    <scope>NUCLEOTIDE SEQUENCE [LARGE SCALE GENOMIC DNA]</scope>
    <source>
        <strain evidence="8">Ballard 720</strain>
    </source>
</reference>
<sequence length="231" mass="23959">MAMLLDFPHRLTVGALSGAVAGVEPSSPFLACAPFAIEAERLSGADYRDVSLALRRGELIGLTGAEGSGYLNVARVLAGMTSPHSGVVRLPASDGHAVTLPGGNRNAAMALGVRCVPQDGDTGEQVPAALSCGERLTLALARALAADPKVLILIEPAAGVDLRTQDMISAMAEHARDAGCAVVLASSELDGLRGCDRLFVMSRGRIAAEFGPFWGDREVLASIEGDDCHER</sequence>
<keyword evidence="2" id="KW-0762">Sugar transport</keyword>
<dbReference type="GO" id="GO:0005524">
    <property type="term" value="F:ATP binding"/>
    <property type="evidence" value="ECO:0007669"/>
    <property type="project" value="UniProtKB-KW"/>
</dbReference>
<dbReference type="SUPFAM" id="SSF52540">
    <property type="entry name" value="P-loop containing nucleoside triphosphate hydrolases"/>
    <property type="match status" value="1"/>
</dbReference>
<keyword evidence="1" id="KW-0813">Transport</keyword>
<feature type="domain" description="ABC transporter" evidence="6">
    <location>
        <begin position="23"/>
        <end position="228"/>
    </location>
</feature>
<organism evidence="7 8">
    <name type="scientific">Trinickia caryophylli</name>
    <name type="common">Paraburkholderia caryophylli</name>
    <dbReference type="NCBI Taxonomy" id="28094"/>
    <lineage>
        <taxon>Bacteria</taxon>
        <taxon>Pseudomonadati</taxon>
        <taxon>Pseudomonadota</taxon>
        <taxon>Betaproteobacteria</taxon>
        <taxon>Burkholderiales</taxon>
        <taxon>Burkholderiaceae</taxon>
        <taxon>Trinickia</taxon>
    </lineage>
</organism>
<evidence type="ECO:0000256" key="2">
    <source>
        <dbReference type="ARBA" id="ARBA00022597"/>
    </source>
</evidence>
<dbReference type="EMBL" id="FXAH01000021">
    <property type="protein sequence ID" value="SMF79771.1"/>
    <property type="molecule type" value="Genomic_DNA"/>
</dbReference>
<evidence type="ECO:0000256" key="5">
    <source>
        <dbReference type="ARBA" id="ARBA00022840"/>
    </source>
</evidence>
<evidence type="ECO:0000256" key="3">
    <source>
        <dbReference type="ARBA" id="ARBA00022737"/>
    </source>
</evidence>
<dbReference type="InterPro" id="IPR050107">
    <property type="entry name" value="ABC_carbohydrate_import_ATPase"/>
</dbReference>
<evidence type="ECO:0000259" key="6">
    <source>
        <dbReference type="PROSITE" id="PS50893"/>
    </source>
</evidence>
<dbReference type="GeneID" id="95548281"/>
<dbReference type="AlphaFoldDB" id="A0A1X7H649"/>
<dbReference type="PROSITE" id="PS50893">
    <property type="entry name" value="ABC_TRANSPORTER_2"/>
    <property type="match status" value="1"/>
</dbReference>
<evidence type="ECO:0000256" key="1">
    <source>
        <dbReference type="ARBA" id="ARBA00022448"/>
    </source>
</evidence>
<protein>
    <recommendedName>
        <fullName evidence="6">ABC transporter domain-containing protein</fullName>
    </recommendedName>
</protein>
<gene>
    <name evidence="7" type="ORF">SAMN06295900_12191</name>
</gene>
<dbReference type="Gene3D" id="3.40.50.300">
    <property type="entry name" value="P-loop containing nucleotide triphosphate hydrolases"/>
    <property type="match status" value="2"/>
</dbReference>
<dbReference type="PANTHER" id="PTHR43790">
    <property type="entry name" value="CARBOHYDRATE TRANSPORT ATP-BINDING PROTEIN MG119-RELATED"/>
    <property type="match status" value="1"/>
</dbReference>
<keyword evidence="3" id="KW-0677">Repeat</keyword>
<dbReference type="RefSeq" id="WP_085230516.1">
    <property type="nucleotide sequence ID" value="NZ_BSQD01000019.1"/>
</dbReference>
<dbReference type="STRING" id="28094.SAMN06295900_12191"/>
<evidence type="ECO:0000313" key="8">
    <source>
        <dbReference type="Proteomes" id="UP000192911"/>
    </source>
</evidence>
<proteinExistence type="predicted"/>
<dbReference type="Proteomes" id="UP000192911">
    <property type="component" value="Unassembled WGS sequence"/>
</dbReference>
<name>A0A1X7H649_TRICW</name>
<accession>A0A1X7H649</accession>
<dbReference type="InterPro" id="IPR003439">
    <property type="entry name" value="ABC_transporter-like_ATP-bd"/>
</dbReference>
<dbReference type="GO" id="GO:0016887">
    <property type="term" value="F:ATP hydrolysis activity"/>
    <property type="evidence" value="ECO:0007669"/>
    <property type="project" value="InterPro"/>
</dbReference>
<keyword evidence="8" id="KW-1185">Reference proteome</keyword>
<keyword evidence="5" id="KW-0067">ATP-binding</keyword>
<dbReference type="InterPro" id="IPR027417">
    <property type="entry name" value="P-loop_NTPase"/>
</dbReference>
<evidence type="ECO:0000313" key="7">
    <source>
        <dbReference type="EMBL" id="SMF79771.1"/>
    </source>
</evidence>
<keyword evidence="4" id="KW-0547">Nucleotide-binding</keyword>